<protein>
    <recommendedName>
        <fullName evidence="4">phosphoserine phosphatase</fullName>
        <ecNumber evidence="4">3.1.3.3</ecNumber>
    </recommendedName>
</protein>
<dbReference type="GO" id="GO:0036424">
    <property type="term" value="F:L-phosphoserine phosphatase activity"/>
    <property type="evidence" value="ECO:0007669"/>
    <property type="project" value="TreeGrafter"/>
</dbReference>
<keyword evidence="9" id="KW-0718">Serine biosynthesis</keyword>
<evidence type="ECO:0000256" key="3">
    <source>
        <dbReference type="ARBA" id="ARBA00009184"/>
    </source>
</evidence>
<dbReference type="AlphaFoldDB" id="A0A8J7GVK8"/>
<keyword evidence="8" id="KW-0460">Magnesium</keyword>
<dbReference type="InterPro" id="IPR036412">
    <property type="entry name" value="HAD-like_sf"/>
</dbReference>
<keyword evidence="13" id="KW-1185">Reference proteome</keyword>
<evidence type="ECO:0000256" key="11">
    <source>
        <dbReference type="ARBA" id="ARBA00048523"/>
    </source>
</evidence>
<dbReference type="InterPro" id="IPR050582">
    <property type="entry name" value="HAD-like_SerB"/>
</dbReference>
<dbReference type="GO" id="GO:0005737">
    <property type="term" value="C:cytoplasm"/>
    <property type="evidence" value="ECO:0007669"/>
    <property type="project" value="TreeGrafter"/>
</dbReference>
<proteinExistence type="inferred from homology"/>
<evidence type="ECO:0000256" key="5">
    <source>
        <dbReference type="ARBA" id="ARBA00022605"/>
    </source>
</evidence>
<comment type="cofactor">
    <cofactor evidence="1">
        <name>Mg(2+)</name>
        <dbReference type="ChEBI" id="CHEBI:18420"/>
    </cofactor>
</comment>
<reference evidence="12" key="1">
    <citation type="submission" date="2020-11" db="EMBL/GenBank/DDBJ databases">
        <title>Sequencing the genomes of 1000 actinobacteria strains.</title>
        <authorList>
            <person name="Klenk H.-P."/>
        </authorList>
    </citation>
    <scope>NUCLEOTIDE SEQUENCE</scope>
    <source>
        <strain evidence="12">DSM 45356</strain>
    </source>
</reference>
<comment type="pathway">
    <text evidence="2">Amino-acid biosynthesis; L-serine biosynthesis; L-serine from 3-phospho-D-glycerate: step 3/3.</text>
</comment>
<comment type="similarity">
    <text evidence="3">Belongs to the HAD-like hydrolase superfamily. SerB family.</text>
</comment>
<dbReference type="Gene3D" id="3.40.50.1000">
    <property type="entry name" value="HAD superfamily/HAD-like"/>
    <property type="match status" value="1"/>
</dbReference>
<dbReference type="RefSeq" id="WP_197005062.1">
    <property type="nucleotide sequence ID" value="NZ_BONS01000017.1"/>
</dbReference>
<keyword evidence="5" id="KW-0028">Amino-acid biosynthesis</keyword>
<accession>A0A8J7GVK8</accession>
<comment type="catalytic activity">
    <reaction evidence="11">
        <text>O-phospho-D-serine + H2O = D-serine + phosphate</text>
        <dbReference type="Rhea" id="RHEA:24873"/>
        <dbReference type="ChEBI" id="CHEBI:15377"/>
        <dbReference type="ChEBI" id="CHEBI:35247"/>
        <dbReference type="ChEBI" id="CHEBI:43474"/>
        <dbReference type="ChEBI" id="CHEBI:58680"/>
        <dbReference type="EC" id="3.1.3.3"/>
    </reaction>
</comment>
<evidence type="ECO:0000256" key="10">
    <source>
        <dbReference type="ARBA" id="ARBA00048138"/>
    </source>
</evidence>
<keyword evidence="6" id="KW-0479">Metal-binding</keyword>
<dbReference type="Pfam" id="PF12710">
    <property type="entry name" value="HAD"/>
    <property type="match status" value="1"/>
</dbReference>
<dbReference type="EMBL" id="JADOUF010000001">
    <property type="protein sequence ID" value="MBG6138286.1"/>
    <property type="molecule type" value="Genomic_DNA"/>
</dbReference>
<evidence type="ECO:0000313" key="13">
    <source>
        <dbReference type="Proteomes" id="UP000622552"/>
    </source>
</evidence>
<evidence type="ECO:0000256" key="4">
    <source>
        <dbReference type="ARBA" id="ARBA00012640"/>
    </source>
</evidence>
<evidence type="ECO:0000256" key="2">
    <source>
        <dbReference type="ARBA" id="ARBA00005135"/>
    </source>
</evidence>
<organism evidence="12 13">
    <name type="scientific">Longispora fulva</name>
    <dbReference type="NCBI Taxonomy" id="619741"/>
    <lineage>
        <taxon>Bacteria</taxon>
        <taxon>Bacillati</taxon>
        <taxon>Actinomycetota</taxon>
        <taxon>Actinomycetes</taxon>
        <taxon>Micromonosporales</taxon>
        <taxon>Micromonosporaceae</taxon>
        <taxon>Longispora</taxon>
    </lineage>
</organism>
<evidence type="ECO:0000256" key="6">
    <source>
        <dbReference type="ARBA" id="ARBA00022723"/>
    </source>
</evidence>
<evidence type="ECO:0000256" key="8">
    <source>
        <dbReference type="ARBA" id="ARBA00022842"/>
    </source>
</evidence>
<dbReference type="InterPro" id="IPR023214">
    <property type="entry name" value="HAD_sf"/>
</dbReference>
<dbReference type="SUPFAM" id="SSF56784">
    <property type="entry name" value="HAD-like"/>
    <property type="match status" value="1"/>
</dbReference>
<evidence type="ECO:0000256" key="9">
    <source>
        <dbReference type="ARBA" id="ARBA00023299"/>
    </source>
</evidence>
<comment type="caution">
    <text evidence="12">The sequence shown here is derived from an EMBL/GenBank/DDBJ whole genome shotgun (WGS) entry which is preliminary data.</text>
</comment>
<keyword evidence="7 12" id="KW-0378">Hydrolase</keyword>
<evidence type="ECO:0000256" key="7">
    <source>
        <dbReference type="ARBA" id="ARBA00022801"/>
    </source>
</evidence>
<dbReference type="PANTHER" id="PTHR43344:SF2">
    <property type="entry name" value="PHOSPHOSERINE PHOSPHATASE"/>
    <property type="match status" value="1"/>
</dbReference>
<dbReference type="Proteomes" id="UP000622552">
    <property type="component" value="Unassembled WGS sequence"/>
</dbReference>
<dbReference type="GO" id="GO:0000287">
    <property type="term" value="F:magnesium ion binding"/>
    <property type="evidence" value="ECO:0007669"/>
    <property type="project" value="TreeGrafter"/>
</dbReference>
<name>A0A8J7GVK8_9ACTN</name>
<evidence type="ECO:0000313" key="12">
    <source>
        <dbReference type="EMBL" id="MBG6138286.1"/>
    </source>
</evidence>
<dbReference type="EC" id="3.1.3.3" evidence="4"/>
<sequence>MRPLAPAGTGPAGGGRPVRPGLVAFDLDGTLTRGPSCLESIAAANGFAERMAVWETSRTEAEIRAARTGVWPILTGLAPDRITGPLADIPLAPGVFEGLGALRAAGVPVVIVSLTFTLTVSWFAERFGVDDFIGTRPHGRGFRHVFPWTKPVLLAKHAAGLGVAMADVVAVGDSVGDVPMLRAVGRSVFVGPTLPDGLAPTWHLPGASIAAITALLLPDHDHQTVTSGT</sequence>
<gene>
    <name evidence="12" type="ORF">IW245_004480</name>
</gene>
<evidence type="ECO:0000256" key="1">
    <source>
        <dbReference type="ARBA" id="ARBA00001946"/>
    </source>
</evidence>
<dbReference type="PANTHER" id="PTHR43344">
    <property type="entry name" value="PHOSPHOSERINE PHOSPHATASE"/>
    <property type="match status" value="1"/>
</dbReference>
<comment type="catalytic activity">
    <reaction evidence="10">
        <text>O-phospho-L-serine + H2O = L-serine + phosphate</text>
        <dbReference type="Rhea" id="RHEA:21208"/>
        <dbReference type="ChEBI" id="CHEBI:15377"/>
        <dbReference type="ChEBI" id="CHEBI:33384"/>
        <dbReference type="ChEBI" id="CHEBI:43474"/>
        <dbReference type="ChEBI" id="CHEBI:57524"/>
        <dbReference type="EC" id="3.1.3.3"/>
    </reaction>
</comment>
<dbReference type="GO" id="GO:0006564">
    <property type="term" value="P:L-serine biosynthetic process"/>
    <property type="evidence" value="ECO:0007669"/>
    <property type="project" value="UniProtKB-KW"/>
</dbReference>